<reference evidence="2 3" key="1">
    <citation type="submission" date="2019-08" db="EMBL/GenBank/DDBJ databases">
        <title>Complete genome sequence of Candidatus Uab amorphum.</title>
        <authorList>
            <person name="Shiratori T."/>
            <person name="Suzuki S."/>
            <person name="Kakizawa Y."/>
            <person name="Ishida K."/>
        </authorList>
    </citation>
    <scope>NUCLEOTIDE SEQUENCE [LARGE SCALE GENOMIC DNA]</scope>
    <source>
        <strain evidence="2 3">SRT547</strain>
    </source>
</reference>
<dbReference type="EMBL" id="AP019860">
    <property type="protein sequence ID" value="BBM82683.1"/>
    <property type="molecule type" value="Genomic_DNA"/>
</dbReference>
<feature type="signal peptide" evidence="1">
    <location>
        <begin position="1"/>
        <end position="19"/>
    </location>
</feature>
<dbReference type="AlphaFoldDB" id="A0A5S9F228"/>
<gene>
    <name evidence="2" type="ORF">UABAM_01026</name>
</gene>
<name>A0A5S9F228_UABAM</name>
<evidence type="ECO:0000313" key="2">
    <source>
        <dbReference type="EMBL" id="BBM82683.1"/>
    </source>
</evidence>
<protein>
    <submittedName>
        <fullName evidence="2">Uncharacterized protein</fullName>
    </submittedName>
</protein>
<sequence>MKKLLVCMICAFLVMNVSADNKLKLKNVDKRKFKNASTEIQSAINWLKKPTPGYKHQVFFHLAYMETPAKWVGFCEGQLLLNKSKTKLSTRGGSAKVYFSDRRWDPKKSGGLLPTKPQLFDYRKAEKWNIELHSNGKMFLHMITWKQKFTIALSLRGGVLYGSVGRNVVIVSLKKSKYMIPK</sequence>
<proteinExistence type="predicted"/>
<keyword evidence="3" id="KW-1185">Reference proteome</keyword>
<feature type="chain" id="PRO_5024840108" evidence="1">
    <location>
        <begin position="20"/>
        <end position="182"/>
    </location>
</feature>
<accession>A0A5S9F228</accession>
<dbReference type="Proteomes" id="UP000326354">
    <property type="component" value="Chromosome"/>
</dbReference>
<keyword evidence="1" id="KW-0732">Signal</keyword>
<evidence type="ECO:0000256" key="1">
    <source>
        <dbReference type="SAM" id="SignalP"/>
    </source>
</evidence>
<evidence type="ECO:0000313" key="3">
    <source>
        <dbReference type="Proteomes" id="UP000326354"/>
    </source>
</evidence>
<dbReference type="KEGG" id="uam:UABAM_01026"/>
<organism evidence="2 3">
    <name type="scientific">Uabimicrobium amorphum</name>
    <dbReference type="NCBI Taxonomy" id="2596890"/>
    <lineage>
        <taxon>Bacteria</taxon>
        <taxon>Pseudomonadati</taxon>
        <taxon>Planctomycetota</taxon>
        <taxon>Candidatus Uabimicrobiia</taxon>
        <taxon>Candidatus Uabimicrobiales</taxon>
        <taxon>Candidatus Uabimicrobiaceae</taxon>
        <taxon>Candidatus Uabimicrobium</taxon>
    </lineage>
</organism>
<dbReference type="RefSeq" id="WP_151966919.1">
    <property type="nucleotide sequence ID" value="NZ_AP019860.1"/>
</dbReference>